<reference evidence="3" key="1">
    <citation type="submission" date="2023-07" db="EMBL/GenBank/DDBJ databases">
        <title>Molecular characterization of two totiviruses from the human commensal yeast Geotrichum candidum.</title>
        <authorList>
            <person name="Khalifa M.E."/>
            <person name="MacDiarmid R.M."/>
        </authorList>
    </citation>
    <scope>NUCLEOTIDE SEQUENCE</scope>
    <source>
        <strain evidence="3">Gc4.6</strain>
    </source>
</reference>
<feature type="region of interest" description="Disordered" evidence="1">
    <location>
        <begin position="666"/>
        <end position="698"/>
    </location>
</feature>
<dbReference type="EMBL" id="OR250783">
    <property type="protein sequence ID" value="WMZ16836.1"/>
    <property type="molecule type" value="Genomic_RNA"/>
</dbReference>
<feature type="domain" description="Major coat protein L-A virus" evidence="2">
    <location>
        <begin position="62"/>
        <end position="367"/>
    </location>
</feature>
<dbReference type="SUPFAM" id="SSF82856">
    <property type="entry name" value="L-A virus major coat protein"/>
    <property type="match status" value="1"/>
</dbReference>
<name>A0AA51ZUZ6_9VIRU</name>
<dbReference type="Pfam" id="PF09220">
    <property type="entry name" value="LA-virus_coat"/>
    <property type="match status" value="1"/>
</dbReference>
<accession>A0AA51ZUZ6</accession>
<gene>
    <name evidence="3" type="primary">CP</name>
</gene>
<protein>
    <submittedName>
        <fullName evidence="3">Capsid protein</fullName>
    </submittedName>
</protein>
<feature type="compositionally biased region" description="Acidic residues" evidence="1">
    <location>
        <begin position="682"/>
        <end position="698"/>
    </location>
</feature>
<dbReference type="Gene3D" id="3.90.1840.10">
    <property type="entry name" value="Major capsid protein"/>
    <property type="match status" value="1"/>
</dbReference>
<evidence type="ECO:0000313" key="3">
    <source>
        <dbReference type="EMBL" id="WMZ16836.1"/>
    </source>
</evidence>
<evidence type="ECO:0000259" key="2">
    <source>
        <dbReference type="Pfam" id="PF09220"/>
    </source>
</evidence>
<dbReference type="InterPro" id="IPR036332">
    <property type="entry name" value="Major_coat_LA-virus_sf"/>
</dbReference>
<proteinExistence type="predicted"/>
<dbReference type="InterPro" id="IPR015302">
    <property type="entry name" value="Major_coat_LA-virus"/>
</dbReference>
<organism evidence="3">
    <name type="scientific">Geotrichum candidum totivirus 4</name>
    <dbReference type="NCBI Taxonomy" id="3075233"/>
    <lineage>
        <taxon>Viruses</taxon>
        <taxon>Riboviria</taxon>
        <taxon>Orthornavirae</taxon>
        <taxon>Duplornaviricota</taxon>
        <taxon>Chrymotiviricetes</taxon>
        <taxon>Ghabrivirales</taxon>
        <taxon>Alphatotivirineae</taxon>
        <taxon>Orthototiviridae</taxon>
        <taxon>Totivirus</taxon>
    </lineage>
</organism>
<evidence type="ECO:0000256" key="1">
    <source>
        <dbReference type="SAM" id="MobiDB-lite"/>
    </source>
</evidence>
<sequence>MSAQLFDQLSGPLSKILPGLDWIKRSVKYGIKCDVGIERDGDYKISTMRRGALFTNVLSPFGKFECVLTDDYYYADGINAKVLNDYGRIDTGMLLDELKVSLGYRVNVAHEIAMQAGDNATENCVGVLINLLRWYFIKLGNKQDFMVAKEDEFYNDGHVRVSYGAYLDEDFVKEFEPRFYNDVSVEYFGENTVIEDDFFMPNLQGMSSKEIGILIKYIGTIENDYPLRLGFSSPRLTSSIHVKPSTRYDDVGYDLNETASDLLNTMSKFIFANRLQSQFDLAYSAVIMAMYAPLPRAAEANGWISPINEFNMPKAGTVRGLINKLVREQSFCARPEALLTWSNFKYNPKRSFVHAVAVCETLYTGVFELITTAGSGDITGMLEAIGINSFEAMTPIKLFTESAAFRLGKQFSMCWDSNVGPVLTRSILCDEPVQRDIVVEKVGDVSGYNLYRQTGDPESKLRLRSAVVAPALFPVLSMGINDDRYYLNKLNYSATMSYDPVSDSLFTNSSSMANRMMNIMRITGNDVVVQDMITQVKHKNWAANSNGQVMPMFKPNEQFGAYRIRMSDITARKNNWLRIENIIGSLEISVAIKPTTYVVMLNGRFAEQAVSNYRPVKAIPKPLTAVEFTDVVLQTSSQKLPYNYKDFLLLAPQLVNVVTTSSLEPLASEQLRRQEQPTEEGGPQEELIDQNYSPEDDL</sequence>